<protein>
    <submittedName>
        <fullName evidence="1 2">Uncharacterized protein</fullName>
    </submittedName>
</protein>
<evidence type="ECO:0000313" key="2">
    <source>
        <dbReference type="EnsemblMetazoa" id="ASIC021584-PA"/>
    </source>
</evidence>
<dbReference type="VEuPathDB" id="VectorBase:ASIC021584"/>
<keyword evidence="3" id="KW-1185">Reference proteome</keyword>
<organism evidence="1">
    <name type="scientific">Anopheles sinensis</name>
    <name type="common">Mosquito</name>
    <dbReference type="NCBI Taxonomy" id="74873"/>
    <lineage>
        <taxon>Eukaryota</taxon>
        <taxon>Metazoa</taxon>
        <taxon>Ecdysozoa</taxon>
        <taxon>Arthropoda</taxon>
        <taxon>Hexapoda</taxon>
        <taxon>Insecta</taxon>
        <taxon>Pterygota</taxon>
        <taxon>Neoptera</taxon>
        <taxon>Endopterygota</taxon>
        <taxon>Diptera</taxon>
        <taxon>Nematocera</taxon>
        <taxon>Culicoidea</taxon>
        <taxon>Culicidae</taxon>
        <taxon>Anophelinae</taxon>
        <taxon>Anopheles</taxon>
    </lineage>
</organism>
<dbReference type="EnsemblMetazoa" id="ASIC021584-RA">
    <property type="protein sequence ID" value="ASIC021584-PA"/>
    <property type="gene ID" value="ASIC021584"/>
</dbReference>
<dbReference type="EMBL" id="ATLV01026711">
    <property type="status" value="NOT_ANNOTATED_CDS"/>
    <property type="molecule type" value="Genomic_DNA"/>
</dbReference>
<evidence type="ECO:0000313" key="3">
    <source>
        <dbReference type="Proteomes" id="UP000030765"/>
    </source>
</evidence>
<proteinExistence type="predicted"/>
<gene>
    <name evidence="1" type="ORF">ZHAS_00021584</name>
</gene>
<name>A0A084WST5_ANOSI</name>
<dbReference type="AlphaFoldDB" id="A0A084WST5"/>
<reference evidence="2" key="2">
    <citation type="submission" date="2020-05" db="UniProtKB">
        <authorList>
            <consortium name="EnsemblMetazoa"/>
        </authorList>
    </citation>
    <scope>IDENTIFICATION</scope>
</reference>
<dbReference type="EMBL" id="KE525417">
    <property type="protein sequence ID" value="KFB53279.1"/>
    <property type="molecule type" value="Genomic_DNA"/>
</dbReference>
<dbReference type="Proteomes" id="UP000030765">
    <property type="component" value="Unassembled WGS sequence"/>
</dbReference>
<accession>A0A084WST5</accession>
<reference evidence="1 3" key="1">
    <citation type="journal article" date="2014" name="BMC Genomics">
        <title>Genome sequence of Anopheles sinensis provides insight into genetics basis of mosquito competence for malaria parasites.</title>
        <authorList>
            <person name="Zhou D."/>
            <person name="Zhang D."/>
            <person name="Ding G."/>
            <person name="Shi L."/>
            <person name="Hou Q."/>
            <person name="Ye Y."/>
            <person name="Xu Y."/>
            <person name="Zhou H."/>
            <person name="Xiong C."/>
            <person name="Li S."/>
            <person name="Yu J."/>
            <person name="Hong S."/>
            <person name="Yu X."/>
            <person name="Zou P."/>
            <person name="Chen C."/>
            <person name="Chang X."/>
            <person name="Wang W."/>
            <person name="Lv Y."/>
            <person name="Sun Y."/>
            <person name="Ma L."/>
            <person name="Shen B."/>
            <person name="Zhu C."/>
        </authorList>
    </citation>
    <scope>NUCLEOTIDE SEQUENCE [LARGE SCALE GENOMIC DNA]</scope>
</reference>
<evidence type="ECO:0000313" key="1">
    <source>
        <dbReference type="EMBL" id="KFB53279.1"/>
    </source>
</evidence>
<sequence length="96" mass="10382">MVPADTDAPTPFLHLMRRSEVAGKPQDITAYGSFVICNPGDVSVMCRFEAIKSKPNGGNVESRIPSHLYSFVLPPSQGFFSPGWAGCDRIGRGPRS</sequence>